<dbReference type="KEGG" id="cbw:RR42_s2507"/>
<evidence type="ECO:0000256" key="1">
    <source>
        <dbReference type="SAM" id="SignalP"/>
    </source>
</evidence>
<proteinExistence type="predicted"/>
<evidence type="ECO:0000313" key="3">
    <source>
        <dbReference type="Proteomes" id="UP000031843"/>
    </source>
</evidence>
<protein>
    <submittedName>
        <fullName evidence="2">TPR repeat protein</fullName>
    </submittedName>
</protein>
<dbReference type="AlphaFoldDB" id="A0A0C4YPZ1"/>
<reference evidence="2 3" key="1">
    <citation type="journal article" date="2015" name="Genome Announc.">
        <title>Complete Genome Sequence of Cupriavidus basilensis 4G11, Isolated from the Oak Ridge Field Research Center Site.</title>
        <authorList>
            <person name="Ray J."/>
            <person name="Waters R.J."/>
            <person name="Skerker J.M."/>
            <person name="Kuehl J.V."/>
            <person name="Price M.N."/>
            <person name="Huang J."/>
            <person name="Chakraborty R."/>
            <person name="Arkin A.P."/>
            <person name="Deutschbauer A."/>
        </authorList>
    </citation>
    <scope>NUCLEOTIDE SEQUENCE [LARGE SCALE GENOMIC DNA]</scope>
    <source>
        <strain evidence="2">4G11</strain>
    </source>
</reference>
<dbReference type="EMBL" id="CP010537">
    <property type="protein sequence ID" value="AJG24089.1"/>
    <property type="molecule type" value="Genomic_DNA"/>
</dbReference>
<dbReference type="InterPro" id="IPR011990">
    <property type="entry name" value="TPR-like_helical_dom_sf"/>
</dbReference>
<keyword evidence="3" id="KW-1185">Reference proteome</keyword>
<dbReference type="Gene3D" id="1.25.40.10">
    <property type="entry name" value="Tetratricopeptide repeat domain"/>
    <property type="match status" value="1"/>
</dbReference>
<dbReference type="OrthoDB" id="9766710at2"/>
<accession>A0A0C4YPZ1</accession>
<keyword evidence="1" id="KW-0732">Signal</keyword>
<dbReference type="Proteomes" id="UP000031843">
    <property type="component" value="Chromosome secondary"/>
</dbReference>
<dbReference type="RefSeq" id="WP_052495126.1">
    <property type="nucleotide sequence ID" value="NZ_CP010537.1"/>
</dbReference>
<feature type="signal peptide" evidence="1">
    <location>
        <begin position="1"/>
        <end position="25"/>
    </location>
</feature>
<dbReference type="STRING" id="68895.RR42_s2507"/>
<dbReference type="SUPFAM" id="SSF48452">
    <property type="entry name" value="TPR-like"/>
    <property type="match status" value="1"/>
</dbReference>
<organism evidence="2 3">
    <name type="scientific">Cupriavidus basilensis</name>
    <dbReference type="NCBI Taxonomy" id="68895"/>
    <lineage>
        <taxon>Bacteria</taxon>
        <taxon>Pseudomonadati</taxon>
        <taxon>Pseudomonadota</taxon>
        <taxon>Betaproteobacteria</taxon>
        <taxon>Burkholderiales</taxon>
        <taxon>Burkholderiaceae</taxon>
        <taxon>Cupriavidus</taxon>
    </lineage>
</organism>
<feature type="chain" id="PRO_5002181896" evidence="1">
    <location>
        <begin position="26"/>
        <end position="380"/>
    </location>
</feature>
<sequence>MRSKTLYLKGAVLLAVATIPAVTLARDYRQPGTLGEGAQVHRFVLRDPATARPLPEARYRLFLPGHRIAGVTPKPNEQDSVIFGVTDKQGNTVSVRLPKRYPKDKWILNPIIGEGDFGESFLLRGETSNHPMGGLPYVLDLKDGFLFCNRTDSRGYTYYAQSHKARTISLDYEFGSMEPAQYDWCKRQSETIAALPASAGPAAVFRQMLASYEAGKEDISADFQARVRRKLIDLAIAGRDDRQLDIALGLAPLAKENLNGVGYALVDANWMVGRGMAMIDEALVHSPDDPFILDSKGWALFRLGQPEQALGYMEQSLAAFGEGTEGNLGARVEGLVHKGEALWQLNRKDEARAAFAMATHLSPDDETLLGTLARLQVELP</sequence>
<evidence type="ECO:0000313" key="2">
    <source>
        <dbReference type="EMBL" id="AJG24089.1"/>
    </source>
</evidence>
<name>A0A0C4YPZ1_9BURK</name>
<gene>
    <name evidence="2" type="ORF">RR42_s2507</name>
</gene>